<dbReference type="InterPro" id="IPR013525">
    <property type="entry name" value="ABC2_TM"/>
</dbReference>
<dbReference type="GO" id="GO:0005886">
    <property type="term" value="C:plasma membrane"/>
    <property type="evidence" value="ECO:0007669"/>
    <property type="project" value="UniProtKB-SubCell"/>
</dbReference>
<feature type="domain" description="ABC transmembrane type-2" evidence="9">
    <location>
        <begin position="158"/>
        <end position="388"/>
    </location>
</feature>
<keyword evidence="12" id="KW-1185">Reference proteome</keyword>
<organism evidence="11 12">
    <name type="scientific">Serratia sp. (strain ATCC 39006)</name>
    <name type="common">Prodigiosinella confusarubida</name>
    <dbReference type="NCBI Taxonomy" id="104623"/>
    <lineage>
        <taxon>Bacteria</taxon>
        <taxon>Pseudomonadati</taxon>
        <taxon>Pseudomonadota</taxon>
        <taxon>Gammaproteobacteria</taxon>
        <taxon>Enterobacterales</taxon>
        <taxon>Pectobacteriaceae</taxon>
        <taxon>Prodigiosinella</taxon>
    </lineage>
</organism>
<protein>
    <submittedName>
        <fullName evidence="11">ABC transporter permease</fullName>
    </submittedName>
</protein>
<feature type="transmembrane region" description="Helical" evidence="8">
    <location>
        <begin position="307"/>
        <end position="325"/>
    </location>
</feature>
<comment type="subcellular location">
    <subcellularLocation>
        <location evidence="1">Cell membrane</location>
        <topology evidence="1">Multi-pass membrane protein</topology>
    </subcellularLocation>
</comment>
<dbReference type="RefSeq" id="WP_051391471.1">
    <property type="nucleotide sequence ID" value="NZ_CP025084.1"/>
</dbReference>
<accession>A0A2I5TM29</accession>
<dbReference type="PANTHER" id="PTHR30294:SF29">
    <property type="entry name" value="MULTIDRUG ABC TRANSPORTER PERMEASE YBHS-RELATED"/>
    <property type="match status" value="1"/>
</dbReference>
<evidence type="ECO:0000313" key="11">
    <source>
        <dbReference type="EMBL" id="AUH05619.1"/>
    </source>
</evidence>
<evidence type="ECO:0000256" key="8">
    <source>
        <dbReference type="SAM" id="Phobius"/>
    </source>
</evidence>
<evidence type="ECO:0000256" key="4">
    <source>
        <dbReference type="ARBA" id="ARBA00022475"/>
    </source>
</evidence>
<proteinExistence type="inferred from homology"/>
<keyword evidence="7 8" id="KW-0472">Membrane</keyword>
<dbReference type="Proteomes" id="UP000233778">
    <property type="component" value="Chromosome"/>
</dbReference>
<evidence type="ECO:0000313" key="13">
    <source>
        <dbReference type="Proteomes" id="UP000233778"/>
    </source>
</evidence>
<evidence type="ECO:0000256" key="6">
    <source>
        <dbReference type="ARBA" id="ARBA00022989"/>
    </source>
</evidence>
<feature type="transmembrane region" description="Helical" evidence="8">
    <location>
        <begin position="359"/>
        <end position="383"/>
    </location>
</feature>
<evidence type="ECO:0000256" key="1">
    <source>
        <dbReference type="ARBA" id="ARBA00004651"/>
    </source>
</evidence>
<dbReference type="STRING" id="104623.Ser39006_02153"/>
<dbReference type="PROSITE" id="PS51012">
    <property type="entry name" value="ABC_TM2"/>
    <property type="match status" value="1"/>
</dbReference>
<feature type="transmembrane region" description="Helical" evidence="8">
    <location>
        <begin position="195"/>
        <end position="218"/>
    </location>
</feature>
<sequence length="390" mass="43624">MMRKLRNRPMFQPHDDTRFSWRRLRALCLKETRQILRDPSSGLIAFVIPLMLLFIFGYGINLDSSNLHVGILVEQQSDDAHSLVRAFAGSPYLEPTISDNRPYLISLMQAGRIRGLIVIPSDFAEQMARPRVSAPIQVITDGSEPNTANFVQGYAEGVWQIWQQQRASDRGQEFELPIEVQTRYWFNPAAISKHFIIPGAITIIMTVIGAILTSLVIAREWERGTMEALLSTQVTRAELLLSKLLPYYVLGMAVMVLCMVVSVFVLGVPYRGSLWLLFGISSLFLACTLGMGLLISTLTRNQFNAAMVALNAAFLPAVMLSGFVFEIDSMPELVRAVSYIIPARYFVSTLQTLFLAGNIGSVLVVNLLFLIASTVIFIGLTAWQTRRRLD</sequence>
<keyword evidence="3" id="KW-0813">Transport</keyword>
<comment type="similarity">
    <text evidence="2">Belongs to the ABC-2 integral membrane protein family.</text>
</comment>
<dbReference type="PANTHER" id="PTHR30294">
    <property type="entry name" value="MEMBRANE COMPONENT OF ABC TRANSPORTER YHHJ-RELATED"/>
    <property type="match status" value="1"/>
</dbReference>
<name>A0A2I5TM29_SERS3</name>
<keyword evidence="5 8" id="KW-0812">Transmembrane</keyword>
<dbReference type="OrthoDB" id="9808686at2"/>
<evidence type="ECO:0000259" key="9">
    <source>
        <dbReference type="PROSITE" id="PS51012"/>
    </source>
</evidence>
<dbReference type="EMBL" id="CP025085">
    <property type="protein sequence ID" value="AUH01298.1"/>
    <property type="molecule type" value="Genomic_DNA"/>
</dbReference>
<dbReference type="EMBL" id="CP025084">
    <property type="protein sequence ID" value="AUH05619.1"/>
    <property type="molecule type" value="Genomic_DNA"/>
</dbReference>
<reference evidence="11" key="4">
    <citation type="submission" date="2017-11" db="EMBL/GenBank/DDBJ databases">
        <title>Complete genome sequence of Serratia sp. ATCC 39006.</title>
        <authorList>
            <person name="Hampton H.G."/>
            <person name="Jackson S.A."/>
            <person name="Jauregui R."/>
            <person name="Poulter G.T.M."/>
            <person name="Salmond G.P.C."/>
            <person name="Fineran P.C."/>
        </authorList>
    </citation>
    <scope>NUCLEOTIDE SEQUENCE</scope>
    <source>
        <strain evidence="11">ATCC 39006</strain>
    </source>
</reference>
<reference evidence="11 12" key="1">
    <citation type="journal article" date="2013" name="Genome Announc.">
        <title>Draft genome sequence of Serratia sp. strain ATCC 39006, a model bacterium for analysis of the biosynthesis and regulation of prodigiosin, a carbapenem, and gas vesicles.</title>
        <authorList>
            <person name="Fineran P.C."/>
            <person name="Iglesias Cans M.C."/>
            <person name="Ramsay J.P."/>
            <person name="Wilf N.M."/>
            <person name="Cossyleon D."/>
            <person name="McNeil M.B."/>
            <person name="Williamson N.R."/>
            <person name="Monson R.E."/>
            <person name="Becher S.A."/>
            <person name="Stanton J.A."/>
            <person name="Brugger K."/>
            <person name="Brown S.D."/>
            <person name="Salmond G.P."/>
        </authorList>
    </citation>
    <scope>NUCLEOTIDE SEQUENCE [LARGE SCALE GENOMIC DNA]</scope>
    <source>
        <strain evidence="11">ATCC 39006</strain>
        <strain evidence="12">ATCC 39006 / SC 11482</strain>
    </source>
</reference>
<dbReference type="InterPro" id="IPR047817">
    <property type="entry name" value="ABC2_TM_bact-type"/>
</dbReference>
<feature type="transmembrane region" description="Helical" evidence="8">
    <location>
        <begin position="274"/>
        <end position="295"/>
    </location>
</feature>
<dbReference type="Pfam" id="PF12698">
    <property type="entry name" value="ABC2_membrane_3"/>
    <property type="match status" value="1"/>
</dbReference>
<reference evidence="10 13" key="3">
    <citation type="submission" date="2017-11" db="EMBL/GenBank/DDBJ databases">
        <title>Complete genome sequence of Serratia sp. ATCC 39006 LacA.</title>
        <authorList>
            <person name="Hampton H.G."/>
            <person name="Jackson S.A."/>
            <person name="Jauregui R."/>
            <person name="Poulter G.T.M."/>
            <person name="Salmond G.P.C."/>
            <person name="Fineran P.C."/>
        </authorList>
    </citation>
    <scope>NUCLEOTIDE SEQUENCE [LARGE SCALE GENOMIC DNA]</scope>
    <source>
        <strain evidence="10 13">ATCC 39006</strain>
    </source>
</reference>
<reference evidence="11" key="2">
    <citation type="submission" date="2013-09" db="EMBL/GenBank/DDBJ databases">
        <authorList>
            <person name="Wang G."/>
            <person name="Yang Y."/>
            <person name="Su Y."/>
        </authorList>
    </citation>
    <scope>NUCLEOTIDE SEQUENCE</scope>
    <source>
        <strain evidence="11">ATCC 39006</strain>
    </source>
</reference>
<feature type="transmembrane region" description="Helical" evidence="8">
    <location>
        <begin position="43"/>
        <end position="60"/>
    </location>
</feature>
<keyword evidence="4" id="KW-1003">Cell membrane</keyword>
<dbReference type="Proteomes" id="UP000017700">
    <property type="component" value="Chromosome"/>
</dbReference>
<gene>
    <name evidence="10" type="ORF">CWC46_16650</name>
    <name evidence="11" type="ORF">Ser39006_016650</name>
</gene>
<feature type="transmembrane region" description="Helical" evidence="8">
    <location>
        <begin position="245"/>
        <end position="268"/>
    </location>
</feature>
<evidence type="ECO:0000256" key="5">
    <source>
        <dbReference type="ARBA" id="ARBA00022692"/>
    </source>
</evidence>
<dbReference type="GO" id="GO:0140359">
    <property type="term" value="F:ABC-type transporter activity"/>
    <property type="evidence" value="ECO:0007669"/>
    <property type="project" value="InterPro"/>
</dbReference>
<evidence type="ECO:0000256" key="3">
    <source>
        <dbReference type="ARBA" id="ARBA00022448"/>
    </source>
</evidence>
<dbReference type="KEGG" id="sera:Ser39006_016650"/>
<keyword evidence="6 8" id="KW-1133">Transmembrane helix</keyword>
<dbReference type="AlphaFoldDB" id="A0A2I5TM29"/>
<evidence type="ECO:0000256" key="7">
    <source>
        <dbReference type="ARBA" id="ARBA00023136"/>
    </source>
</evidence>
<evidence type="ECO:0000256" key="2">
    <source>
        <dbReference type="ARBA" id="ARBA00007783"/>
    </source>
</evidence>
<dbReference type="KEGG" id="serq:CWC46_16650"/>
<dbReference type="InterPro" id="IPR051449">
    <property type="entry name" value="ABC-2_transporter_component"/>
</dbReference>
<dbReference type="Gene3D" id="3.40.1710.10">
    <property type="entry name" value="abc type-2 transporter like domain"/>
    <property type="match status" value="1"/>
</dbReference>
<evidence type="ECO:0000313" key="12">
    <source>
        <dbReference type="Proteomes" id="UP000017700"/>
    </source>
</evidence>
<evidence type="ECO:0000313" key="10">
    <source>
        <dbReference type="EMBL" id="AUH01298.1"/>
    </source>
</evidence>